<dbReference type="SUPFAM" id="SSF53254">
    <property type="entry name" value="Phosphoglycerate mutase-like"/>
    <property type="match status" value="1"/>
</dbReference>
<reference evidence="1 2" key="1">
    <citation type="submission" date="2020-09" db="EMBL/GenBank/DDBJ databases">
        <title>Paenibacillus sp. strain PR3 16S rRNA gene Genome sequencing and assembly.</title>
        <authorList>
            <person name="Kim J."/>
        </authorList>
    </citation>
    <scope>NUCLEOTIDE SEQUENCE [LARGE SCALE GENOMIC DNA]</scope>
    <source>
        <strain evidence="1 2">PR3</strain>
    </source>
</reference>
<dbReference type="Proteomes" id="UP000609346">
    <property type="component" value="Unassembled WGS sequence"/>
</dbReference>
<name>A0ABR8MSD7_9BACL</name>
<keyword evidence="2" id="KW-1185">Reference proteome</keyword>
<dbReference type="Gene3D" id="3.40.50.1240">
    <property type="entry name" value="Phosphoglycerate mutase-like"/>
    <property type="match status" value="1"/>
</dbReference>
<protein>
    <submittedName>
        <fullName evidence="1">Histidine phosphatase family protein</fullName>
    </submittedName>
</protein>
<gene>
    <name evidence="1" type="ORF">H8B09_09055</name>
</gene>
<proteinExistence type="predicted"/>
<evidence type="ECO:0000313" key="1">
    <source>
        <dbReference type="EMBL" id="MBD3918898.1"/>
    </source>
</evidence>
<dbReference type="InterPro" id="IPR029033">
    <property type="entry name" value="His_PPase_superfam"/>
</dbReference>
<comment type="caution">
    <text evidence="1">The sequence shown here is derived from an EMBL/GenBank/DDBJ whole genome shotgun (WGS) entry which is preliminary data.</text>
</comment>
<sequence length="55" mass="6556">MLAVAQRIYNLLDEMKETYRDHSVLIVTHGGVCRSNEQFYRFHQGNCEMKEYDCL</sequence>
<organism evidence="1 2">
    <name type="scientific">Paenibacillus terricola</name>
    <dbReference type="NCBI Taxonomy" id="2763503"/>
    <lineage>
        <taxon>Bacteria</taxon>
        <taxon>Bacillati</taxon>
        <taxon>Bacillota</taxon>
        <taxon>Bacilli</taxon>
        <taxon>Bacillales</taxon>
        <taxon>Paenibacillaceae</taxon>
        <taxon>Paenibacillus</taxon>
    </lineage>
</organism>
<dbReference type="InterPro" id="IPR013078">
    <property type="entry name" value="His_Pase_superF_clade-1"/>
</dbReference>
<dbReference type="EMBL" id="JACXZA010000002">
    <property type="protein sequence ID" value="MBD3918898.1"/>
    <property type="molecule type" value="Genomic_DNA"/>
</dbReference>
<accession>A0ABR8MSD7</accession>
<dbReference type="Pfam" id="PF00300">
    <property type="entry name" value="His_Phos_1"/>
    <property type="match status" value="1"/>
</dbReference>
<evidence type="ECO:0000313" key="2">
    <source>
        <dbReference type="Proteomes" id="UP000609346"/>
    </source>
</evidence>